<dbReference type="EMBL" id="BLXT01000588">
    <property type="protein sequence ID" value="GFN78471.1"/>
    <property type="molecule type" value="Genomic_DNA"/>
</dbReference>
<dbReference type="AlphaFoldDB" id="A0AAV3Y8K9"/>
<reference evidence="1 2" key="1">
    <citation type="journal article" date="2021" name="Elife">
        <title>Chloroplast acquisition without the gene transfer in kleptoplastic sea slugs, Plakobranchus ocellatus.</title>
        <authorList>
            <person name="Maeda T."/>
            <person name="Takahashi S."/>
            <person name="Yoshida T."/>
            <person name="Shimamura S."/>
            <person name="Takaki Y."/>
            <person name="Nagai Y."/>
            <person name="Toyoda A."/>
            <person name="Suzuki Y."/>
            <person name="Arimoto A."/>
            <person name="Ishii H."/>
            <person name="Satoh N."/>
            <person name="Nishiyama T."/>
            <person name="Hasebe M."/>
            <person name="Maruyama T."/>
            <person name="Minagawa J."/>
            <person name="Obokata J."/>
            <person name="Shigenobu S."/>
        </authorList>
    </citation>
    <scope>NUCLEOTIDE SEQUENCE [LARGE SCALE GENOMIC DNA]</scope>
</reference>
<sequence>MQPSVYHTLHGLADQKDVSFQVGANNVTSTVTYQTIQTVTTNGESYDIWGGQGEAVAHLVGQLATKSEVSGVRIPVRAKSILSLFIRVHPPQNGWLGLLRPGKSKGGEECNGKLPHNALCRVKSGPYSWFPRCLD</sequence>
<protein>
    <submittedName>
        <fullName evidence="1">Uncharacterized protein</fullName>
    </submittedName>
</protein>
<proteinExistence type="predicted"/>
<organism evidence="1 2">
    <name type="scientific">Plakobranchus ocellatus</name>
    <dbReference type="NCBI Taxonomy" id="259542"/>
    <lineage>
        <taxon>Eukaryota</taxon>
        <taxon>Metazoa</taxon>
        <taxon>Spiralia</taxon>
        <taxon>Lophotrochozoa</taxon>
        <taxon>Mollusca</taxon>
        <taxon>Gastropoda</taxon>
        <taxon>Heterobranchia</taxon>
        <taxon>Euthyneura</taxon>
        <taxon>Panpulmonata</taxon>
        <taxon>Sacoglossa</taxon>
        <taxon>Placobranchoidea</taxon>
        <taxon>Plakobranchidae</taxon>
        <taxon>Plakobranchus</taxon>
    </lineage>
</organism>
<dbReference type="Proteomes" id="UP000735302">
    <property type="component" value="Unassembled WGS sequence"/>
</dbReference>
<keyword evidence="2" id="KW-1185">Reference proteome</keyword>
<evidence type="ECO:0000313" key="2">
    <source>
        <dbReference type="Proteomes" id="UP000735302"/>
    </source>
</evidence>
<comment type="caution">
    <text evidence="1">The sequence shown here is derived from an EMBL/GenBank/DDBJ whole genome shotgun (WGS) entry which is preliminary data.</text>
</comment>
<accession>A0AAV3Y8K9</accession>
<gene>
    <name evidence="1" type="ORF">PoB_000497700</name>
</gene>
<evidence type="ECO:0000313" key="1">
    <source>
        <dbReference type="EMBL" id="GFN78471.1"/>
    </source>
</evidence>
<name>A0AAV3Y8K9_9GAST</name>